<dbReference type="Gramene" id="ORUFI04G20240.1">
    <property type="protein sequence ID" value="ORUFI04G20240.1"/>
    <property type="gene ID" value="ORUFI04G20240"/>
</dbReference>
<dbReference type="EnsemblPlants" id="ORUFI04G20240.1">
    <property type="protein sequence ID" value="ORUFI04G20240.1"/>
    <property type="gene ID" value="ORUFI04G20240"/>
</dbReference>
<protein>
    <submittedName>
        <fullName evidence="1">Uncharacterized protein</fullName>
    </submittedName>
</protein>
<reference evidence="2" key="1">
    <citation type="submission" date="2013-06" db="EMBL/GenBank/DDBJ databases">
        <authorList>
            <person name="Zhao Q."/>
        </authorList>
    </citation>
    <scope>NUCLEOTIDE SEQUENCE</scope>
    <source>
        <strain evidence="2">cv. W1943</strain>
    </source>
</reference>
<sequence length="165" mass="18313">MCGGQCHLLAQYRALHWRDAGYSNTYCAKNDKDISVGLLMIAPVKGRAAEEGKRKKQVMLTWSKCADVASQSSEELKIPQERISTMWRQFSSSVLARFPAREGTSARSAVVKLQRKRGDGQLHITGEALATCDTLVEEVVRLHLRVLDAKHERGDLASLSSPRSC</sequence>
<evidence type="ECO:0000313" key="1">
    <source>
        <dbReference type="EnsemblPlants" id="ORUFI04G20240.1"/>
    </source>
</evidence>
<accession>A0A0E0PBK9</accession>
<dbReference type="AlphaFoldDB" id="A0A0E0PBK9"/>
<dbReference type="HOGENOM" id="CLU_1799407_0_0_1"/>
<name>A0A0E0PBK9_ORYRU</name>
<keyword evidence="2" id="KW-1185">Reference proteome</keyword>
<dbReference type="OMA" id="ERISTMW"/>
<organism evidence="1 2">
    <name type="scientific">Oryza rufipogon</name>
    <name type="common">Brownbeard rice</name>
    <name type="synonym">Asian wild rice</name>
    <dbReference type="NCBI Taxonomy" id="4529"/>
    <lineage>
        <taxon>Eukaryota</taxon>
        <taxon>Viridiplantae</taxon>
        <taxon>Streptophyta</taxon>
        <taxon>Embryophyta</taxon>
        <taxon>Tracheophyta</taxon>
        <taxon>Spermatophyta</taxon>
        <taxon>Magnoliopsida</taxon>
        <taxon>Liliopsida</taxon>
        <taxon>Poales</taxon>
        <taxon>Poaceae</taxon>
        <taxon>BOP clade</taxon>
        <taxon>Oryzoideae</taxon>
        <taxon>Oryzeae</taxon>
        <taxon>Oryzinae</taxon>
        <taxon>Oryza</taxon>
    </lineage>
</organism>
<dbReference type="Proteomes" id="UP000008022">
    <property type="component" value="Unassembled WGS sequence"/>
</dbReference>
<proteinExistence type="predicted"/>
<reference evidence="1" key="2">
    <citation type="submission" date="2015-06" db="UniProtKB">
        <authorList>
            <consortium name="EnsemblPlants"/>
        </authorList>
    </citation>
    <scope>IDENTIFICATION</scope>
</reference>
<evidence type="ECO:0000313" key="2">
    <source>
        <dbReference type="Proteomes" id="UP000008022"/>
    </source>
</evidence>